<feature type="compositionally biased region" description="Basic and acidic residues" evidence="6">
    <location>
        <begin position="415"/>
        <end position="426"/>
    </location>
</feature>
<evidence type="ECO:0000256" key="6">
    <source>
        <dbReference type="SAM" id="MobiDB-lite"/>
    </source>
</evidence>
<keyword evidence="4 5" id="KW-0732">Signal</keyword>
<dbReference type="PROSITE" id="PS51257">
    <property type="entry name" value="PROKAR_LIPOPROTEIN"/>
    <property type="match status" value="1"/>
</dbReference>
<keyword evidence="5" id="KW-1003">Cell membrane</keyword>
<dbReference type="Gene3D" id="3.40.190.10">
    <property type="entry name" value="Periplasmic binding protein-like II"/>
    <property type="match status" value="2"/>
</dbReference>
<protein>
    <recommendedName>
        <fullName evidence="5">Maltodextrin-binding protein</fullName>
    </recommendedName>
</protein>
<evidence type="ECO:0000313" key="7">
    <source>
        <dbReference type="EMBL" id="MFL0253169.1"/>
    </source>
</evidence>
<reference evidence="7 8" key="1">
    <citation type="submission" date="2024-11" db="EMBL/GenBank/DDBJ databases">
        <authorList>
            <person name="Heng Y.C."/>
            <person name="Lim A.C.H."/>
            <person name="Lee J.K.Y."/>
            <person name="Kittelmann S."/>
        </authorList>
    </citation>
    <scope>NUCLEOTIDE SEQUENCE [LARGE SCALE GENOMIC DNA]</scope>
    <source>
        <strain evidence="7 8">WILCCON 0114</strain>
    </source>
</reference>
<dbReference type="PRINTS" id="PR00181">
    <property type="entry name" value="MALTOSEBP"/>
</dbReference>
<dbReference type="PANTHER" id="PTHR30061">
    <property type="entry name" value="MALTOSE-BINDING PERIPLASMIC PROTEIN"/>
    <property type="match status" value="1"/>
</dbReference>
<proteinExistence type="inferred from homology"/>
<organism evidence="7 8">
    <name type="scientific">Clostridium neuense</name>
    <dbReference type="NCBI Taxonomy" id="1728934"/>
    <lineage>
        <taxon>Bacteria</taxon>
        <taxon>Bacillati</taxon>
        <taxon>Bacillota</taxon>
        <taxon>Clostridia</taxon>
        <taxon>Eubacteriales</taxon>
        <taxon>Clostridiaceae</taxon>
        <taxon>Clostridium</taxon>
    </lineage>
</organism>
<accession>A0ABW8TQ85</accession>
<evidence type="ECO:0000256" key="3">
    <source>
        <dbReference type="ARBA" id="ARBA00022597"/>
    </source>
</evidence>
<evidence type="ECO:0000256" key="5">
    <source>
        <dbReference type="RuleBase" id="RU365005"/>
    </source>
</evidence>
<keyword evidence="3 5" id="KW-0762">Sugar transport</keyword>
<dbReference type="SUPFAM" id="SSF53850">
    <property type="entry name" value="Periplasmic binding protein-like II"/>
    <property type="match status" value="1"/>
</dbReference>
<evidence type="ECO:0000256" key="4">
    <source>
        <dbReference type="ARBA" id="ARBA00022729"/>
    </source>
</evidence>
<dbReference type="PANTHER" id="PTHR30061:SF50">
    <property type="entry name" value="MALTOSE_MALTODEXTRIN-BINDING PERIPLASMIC PROTEIN"/>
    <property type="match status" value="1"/>
</dbReference>
<feature type="chain" id="PRO_5044991877" description="Maltodextrin-binding protein" evidence="5">
    <location>
        <begin position="24"/>
        <end position="426"/>
    </location>
</feature>
<dbReference type="Proteomes" id="UP001623592">
    <property type="component" value="Unassembled WGS sequence"/>
</dbReference>
<comment type="similarity">
    <text evidence="1 5">Belongs to the bacterial solute-binding protein 1 family.</text>
</comment>
<comment type="subcellular location">
    <subcellularLocation>
        <location evidence="5">Cell membrane</location>
        <topology evidence="5">Lipid-anchor</topology>
    </subcellularLocation>
</comment>
<keyword evidence="5" id="KW-0472">Membrane</keyword>
<dbReference type="RefSeq" id="WP_406789836.1">
    <property type="nucleotide sequence ID" value="NZ_JBJIAA010000027.1"/>
</dbReference>
<comment type="caution">
    <text evidence="7">The sequence shown here is derived from an EMBL/GenBank/DDBJ whole genome shotgun (WGS) entry which is preliminary data.</text>
</comment>
<dbReference type="InterPro" id="IPR006060">
    <property type="entry name" value="Maltose/Cyclodextrin-bd"/>
</dbReference>
<name>A0ABW8TQ85_9CLOT</name>
<keyword evidence="2 5" id="KW-0813">Transport</keyword>
<evidence type="ECO:0000256" key="1">
    <source>
        <dbReference type="ARBA" id="ARBA00008520"/>
    </source>
</evidence>
<keyword evidence="5" id="KW-0449">Lipoprotein</keyword>
<sequence length="426" mass="46825">MNNHLKKLLTCITAVTLISSVLVGCGSSSNTSKNQDASINKKVSLKLWIAENSATQKAINDLNAKFHQKYPLVNVTVSQFNLEDMRKNFVSTSVSGSGPDIILGPGDNIGVFQTGNLIQPIEDVVGKDFLNRFTKESVNAATYKGKVWETPDRVSSGLFLIYNKKIVDKAPGTFEDVQALGKKLQDEKKVQYGLVFDEVEPYYSSMFMSCFDASFFDNINAAKPKPTLNSSAMKQWSSYLNKLHNSGLIPKEADANMADNLFEEGKSAFIISGPWSFNTYKKAGVDFGIATLPTASGKLMKPLSSISGFAVSANVKDATKKAAVAKFLDFMSSKSSQLVLSDAHGKLPTNIETLKTDKYKTDPMYSIQTEQYKNCLPMPIIPQMRAIWDAIRPVQQDMFSGKVAPNEAPAQMQQKAEEEIKNLGVN</sequence>
<dbReference type="Pfam" id="PF13416">
    <property type="entry name" value="SBP_bac_8"/>
    <property type="match status" value="1"/>
</dbReference>
<evidence type="ECO:0000256" key="2">
    <source>
        <dbReference type="ARBA" id="ARBA00022448"/>
    </source>
</evidence>
<feature type="region of interest" description="Disordered" evidence="6">
    <location>
        <begin position="404"/>
        <end position="426"/>
    </location>
</feature>
<dbReference type="EMBL" id="JBJIAA010000027">
    <property type="protein sequence ID" value="MFL0253169.1"/>
    <property type="molecule type" value="Genomic_DNA"/>
</dbReference>
<keyword evidence="8" id="KW-1185">Reference proteome</keyword>
<feature type="signal peptide" evidence="5">
    <location>
        <begin position="1"/>
        <end position="23"/>
    </location>
</feature>
<gene>
    <name evidence="7" type="ORF">ACJDT4_22445</name>
</gene>
<evidence type="ECO:0000313" key="8">
    <source>
        <dbReference type="Proteomes" id="UP001623592"/>
    </source>
</evidence>
<dbReference type="InterPro" id="IPR006059">
    <property type="entry name" value="SBP"/>
</dbReference>